<evidence type="ECO:0000259" key="2">
    <source>
        <dbReference type="Pfam" id="PF13649"/>
    </source>
</evidence>
<protein>
    <submittedName>
        <fullName evidence="3">SAM-dependent methyltransferase</fullName>
    </submittedName>
</protein>
<feature type="domain" description="Methyltransferase" evidence="2">
    <location>
        <begin position="49"/>
        <end position="146"/>
    </location>
</feature>
<dbReference type="Proteomes" id="UP000518206">
    <property type="component" value="Unassembled WGS sequence"/>
</dbReference>
<organism evidence="3 4">
    <name type="scientific">Cellulomonas cellasea</name>
    <dbReference type="NCBI Taxonomy" id="43670"/>
    <lineage>
        <taxon>Bacteria</taxon>
        <taxon>Bacillati</taxon>
        <taxon>Actinomycetota</taxon>
        <taxon>Actinomycetes</taxon>
        <taxon>Micrococcales</taxon>
        <taxon>Cellulomonadaceae</taxon>
        <taxon>Cellulomonas</taxon>
    </lineage>
</organism>
<dbReference type="EMBL" id="JACHVX010000001">
    <property type="protein sequence ID" value="MBB2921297.1"/>
    <property type="molecule type" value="Genomic_DNA"/>
</dbReference>
<dbReference type="GO" id="GO:0032259">
    <property type="term" value="P:methylation"/>
    <property type="evidence" value="ECO:0007669"/>
    <property type="project" value="UniProtKB-KW"/>
</dbReference>
<gene>
    <name evidence="3" type="ORF">FHR80_000191</name>
</gene>
<comment type="caution">
    <text evidence="3">The sequence shown here is derived from an EMBL/GenBank/DDBJ whole genome shotgun (WGS) entry which is preliminary data.</text>
</comment>
<evidence type="ECO:0000313" key="3">
    <source>
        <dbReference type="EMBL" id="MBB2921297.1"/>
    </source>
</evidence>
<dbReference type="RefSeq" id="WP_183294338.1">
    <property type="nucleotide sequence ID" value="NZ_JACHVX010000001.1"/>
</dbReference>
<dbReference type="InterPro" id="IPR029063">
    <property type="entry name" value="SAM-dependent_MTases_sf"/>
</dbReference>
<dbReference type="Pfam" id="PF13649">
    <property type="entry name" value="Methyltransf_25"/>
    <property type="match status" value="1"/>
</dbReference>
<proteinExistence type="predicted"/>
<evidence type="ECO:0000313" key="4">
    <source>
        <dbReference type="Proteomes" id="UP000518206"/>
    </source>
</evidence>
<name>A0A7W4UBU0_9CELL</name>
<keyword evidence="1 3" id="KW-0808">Transferase</keyword>
<dbReference type="Gene3D" id="3.40.50.150">
    <property type="entry name" value="Vaccinia Virus protein VP39"/>
    <property type="match status" value="1"/>
</dbReference>
<dbReference type="AlphaFoldDB" id="A0A7W4UBU0"/>
<dbReference type="InterPro" id="IPR041698">
    <property type="entry name" value="Methyltransf_25"/>
</dbReference>
<dbReference type="CDD" id="cd02440">
    <property type="entry name" value="AdoMet_MTases"/>
    <property type="match status" value="1"/>
</dbReference>
<evidence type="ECO:0000256" key="1">
    <source>
        <dbReference type="ARBA" id="ARBA00022679"/>
    </source>
</evidence>
<sequence length="287" mass="30901">MESPANFYDGLAATYHALFDDWCAAAQWHGGVVAALLAARGVNPPASLLDCTCGIGTQALPLSAMGYRVTGMDISAQAVARADSEARARQLPVRLEVADVRVVDQVIRERQFDAVISCDNALPHLLTDADLSLALRSVRRSLRDGGVFLASIRDYDALEAARPPGTPISMHGPQGRRYGSGQVWAWSPDGAYVDIRLFVLREEVPGPRWGVSAHSTTYRTLRRAELTSALNASGFSSVEWLSALDAAPGRLLGRPAARFGGVQVRRRAVRAAVVGWACGSPRGHRCR</sequence>
<dbReference type="SUPFAM" id="SSF53335">
    <property type="entry name" value="S-adenosyl-L-methionine-dependent methyltransferases"/>
    <property type="match status" value="1"/>
</dbReference>
<dbReference type="GO" id="GO:0008168">
    <property type="term" value="F:methyltransferase activity"/>
    <property type="evidence" value="ECO:0007669"/>
    <property type="project" value="UniProtKB-KW"/>
</dbReference>
<reference evidence="3 4" key="2">
    <citation type="submission" date="2020-08" db="EMBL/GenBank/DDBJ databases">
        <authorList>
            <person name="Partida-Martinez L."/>
            <person name="Huntemann M."/>
            <person name="Clum A."/>
            <person name="Wang J."/>
            <person name="Palaniappan K."/>
            <person name="Ritter S."/>
            <person name="Chen I.-M."/>
            <person name="Stamatis D."/>
            <person name="Reddy T."/>
            <person name="O'Malley R."/>
            <person name="Daum C."/>
            <person name="Shapiro N."/>
            <person name="Ivanova N."/>
            <person name="Kyrpides N."/>
            <person name="Woyke T."/>
        </authorList>
    </citation>
    <scope>NUCLEOTIDE SEQUENCE [LARGE SCALE GENOMIC DNA]</scope>
    <source>
        <strain evidence="3 4">RAS26</strain>
    </source>
</reference>
<dbReference type="PANTHER" id="PTHR43861">
    <property type="entry name" value="TRANS-ACONITATE 2-METHYLTRANSFERASE-RELATED"/>
    <property type="match status" value="1"/>
</dbReference>
<accession>A0A7W4UBU0</accession>
<reference evidence="3 4" key="1">
    <citation type="submission" date="2020-08" db="EMBL/GenBank/DDBJ databases">
        <title>The Agave Microbiome: Exploring the role of microbial communities in plant adaptations to desert environments.</title>
        <authorList>
            <person name="Partida-Martinez L.P."/>
        </authorList>
    </citation>
    <scope>NUCLEOTIDE SEQUENCE [LARGE SCALE GENOMIC DNA]</scope>
    <source>
        <strain evidence="3 4">RAS26</strain>
    </source>
</reference>
<keyword evidence="3" id="KW-0489">Methyltransferase</keyword>